<gene>
    <name evidence="1" type="ORF">C1H46_012407</name>
</gene>
<protein>
    <submittedName>
        <fullName evidence="1">Uncharacterized protein</fullName>
    </submittedName>
</protein>
<organism evidence="1 2">
    <name type="scientific">Malus baccata</name>
    <name type="common">Siberian crab apple</name>
    <name type="synonym">Pyrus baccata</name>
    <dbReference type="NCBI Taxonomy" id="106549"/>
    <lineage>
        <taxon>Eukaryota</taxon>
        <taxon>Viridiplantae</taxon>
        <taxon>Streptophyta</taxon>
        <taxon>Embryophyta</taxon>
        <taxon>Tracheophyta</taxon>
        <taxon>Spermatophyta</taxon>
        <taxon>Magnoliopsida</taxon>
        <taxon>eudicotyledons</taxon>
        <taxon>Gunneridae</taxon>
        <taxon>Pentapetalae</taxon>
        <taxon>rosids</taxon>
        <taxon>fabids</taxon>
        <taxon>Rosales</taxon>
        <taxon>Rosaceae</taxon>
        <taxon>Amygdaloideae</taxon>
        <taxon>Maleae</taxon>
        <taxon>Malus</taxon>
    </lineage>
</organism>
<keyword evidence="2" id="KW-1185">Reference proteome</keyword>
<dbReference type="EMBL" id="VIEB01000185">
    <property type="protein sequence ID" value="TQE01973.1"/>
    <property type="molecule type" value="Genomic_DNA"/>
</dbReference>
<dbReference type="Proteomes" id="UP000315295">
    <property type="component" value="Unassembled WGS sequence"/>
</dbReference>
<evidence type="ECO:0000313" key="1">
    <source>
        <dbReference type="EMBL" id="TQE01973.1"/>
    </source>
</evidence>
<sequence length="50" mass="5767">MEPPPAQAIDASTKNFEIEEDEQDKVINECCSCFYDCTETCFDYLFCNLC</sequence>
<proteinExistence type="predicted"/>
<evidence type="ECO:0000313" key="2">
    <source>
        <dbReference type="Proteomes" id="UP000315295"/>
    </source>
</evidence>
<comment type="caution">
    <text evidence="1">The sequence shown here is derived from an EMBL/GenBank/DDBJ whole genome shotgun (WGS) entry which is preliminary data.</text>
</comment>
<accession>A0A540MUS1</accession>
<name>A0A540MUS1_MALBA</name>
<dbReference type="AlphaFoldDB" id="A0A540MUS1"/>
<reference evidence="1 2" key="1">
    <citation type="journal article" date="2019" name="G3 (Bethesda)">
        <title>Sequencing of a Wild Apple (Malus baccata) Genome Unravels the Differences Between Cultivated and Wild Apple Species Regarding Disease Resistance and Cold Tolerance.</title>
        <authorList>
            <person name="Chen X."/>
        </authorList>
    </citation>
    <scope>NUCLEOTIDE SEQUENCE [LARGE SCALE GENOMIC DNA]</scope>
    <source>
        <strain evidence="2">cv. Shandingzi</strain>
        <tissue evidence="1">Leaves</tissue>
    </source>
</reference>